<dbReference type="GO" id="GO:0005886">
    <property type="term" value="C:plasma membrane"/>
    <property type="evidence" value="ECO:0007669"/>
    <property type="project" value="TreeGrafter"/>
</dbReference>
<keyword evidence="2" id="KW-1015">Disulfide bond</keyword>
<evidence type="ECO:0000313" key="6">
    <source>
        <dbReference type="Proteomes" id="UP001219518"/>
    </source>
</evidence>
<dbReference type="InterPro" id="IPR036179">
    <property type="entry name" value="Ig-like_dom_sf"/>
</dbReference>
<keyword evidence="3" id="KW-0393">Immunoglobulin domain</keyword>
<dbReference type="InterPro" id="IPR003599">
    <property type="entry name" value="Ig_sub"/>
</dbReference>
<reference evidence="5" key="2">
    <citation type="journal article" date="2023" name="BMC Genomics">
        <title>Pest status, molecular evolution, and epigenetic factors derived from the genome assembly of Frankliniella fusca, a thysanopteran phytovirus vector.</title>
        <authorList>
            <person name="Catto M.A."/>
            <person name="Labadie P.E."/>
            <person name="Jacobson A.L."/>
            <person name="Kennedy G.G."/>
            <person name="Srinivasan R."/>
            <person name="Hunt B.G."/>
        </authorList>
    </citation>
    <scope>NUCLEOTIDE SEQUENCE</scope>
    <source>
        <strain evidence="5">PL_HMW_Pooled</strain>
    </source>
</reference>
<gene>
    <name evidence="5" type="ORF">KUF71_012270</name>
</gene>
<dbReference type="InterPro" id="IPR007110">
    <property type="entry name" value="Ig-like_dom"/>
</dbReference>
<evidence type="ECO:0000313" key="5">
    <source>
        <dbReference type="EMBL" id="KAK3924304.1"/>
    </source>
</evidence>
<evidence type="ECO:0000256" key="2">
    <source>
        <dbReference type="ARBA" id="ARBA00023157"/>
    </source>
</evidence>
<accession>A0AAE1LMR4</accession>
<dbReference type="AlphaFoldDB" id="A0AAE1LMR4"/>
<dbReference type="GO" id="GO:0098632">
    <property type="term" value="F:cell-cell adhesion mediator activity"/>
    <property type="evidence" value="ECO:0007669"/>
    <property type="project" value="TreeGrafter"/>
</dbReference>
<protein>
    <submittedName>
        <fullName evidence="5">Roundabout-like protein 2</fullName>
    </submittedName>
</protein>
<name>A0AAE1LMR4_9NEOP</name>
<dbReference type="PANTHER" id="PTHR10075">
    <property type="entry name" value="BASIGIN RELATED"/>
    <property type="match status" value="1"/>
</dbReference>
<dbReference type="InterPro" id="IPR003598">
    <property type="entry name" value="Ig_sub2"/>
</dbReference>
<sequence length="139" mass="14805">MSRRNVRVGSLTPFLSSSVAGAADEDARSPRITEHPVSQVVRRKDPVTLRCRAEGTPSPSVVWTKDGELLAAGGGNRLTLPDGNLFFLSVEASDAGVYRCIASNEAGQAVSKNATLEDACEYRWCTLLHAPPGPARPEA</sequence>
<dbReference type="SMART" id="SM00409">
    <property type="entry name" value="IG"/>
    <property type="match status" value="1"/>
</dbReference>
<dbReference type="SMART" id="SM00408">
    <property type="entry name" value="IGc2"/>
    <property type="match status" value="1"/>
</dbReference>
<feature type="domain" description="Ig-like" evidence="4">
    <location>
        <begin position="30"/>
        <end position="117"/>
    </location>
</feature>
<dbReference type="GO" id="GO:0007156">
    <property type="term" value="P:homophilic cell adhesion via plasma membrane adhesion molecules"/>
    <property type="evidence" value="ECO:0007669"/>
    <property type="project" value="TreeGrafter"/>
</dbReference>
<proteinExistence type="predicted"/>
<dbReference type="PROSITE" id="PS50835">
    <property type="entry name" value="IG_LIKE"/>
    <property type="match status" value="1"/>
</dbReference>
<dbReference type="Proteomes" id="UP001219518">
    <property type="component" value="Unassembled WGS sequence"/>
</dbReference>
<dbReference type="InterPro" id="IPR013783">
    <property type="entry name" value="Ig-like_fold"/>
</dbReference>
<dbReference type="GO" id="GO:0030424">
    <property type="term" value="C:axon"/>
    <property type="evidence" value="ECO:0007669"/>
    <property type="project" value="TreeGrafter"/>
</dbReference>
<dbReference type="PANTHER" id="PTHR10075:SF103">
    <property type="entry name" value="ROUNDABOUT HOMOLOG 4"/>
    <property type="match status" value="1"/>
</dbReference>
<comment type="caution">
    <text evidence="5">The sequence shown here is derived from an EMBL/GenBank/DDBJ whole genome shotgun (WGS) entry which is preliminary data.</text>
</comment>
<dbReference type="Pfam" id="PF13927">
    <property type="entry name" value="Ig_3"/>
    <property type="match status" value="1"/>
</dbReference>
<organism evidence="5 6">
    <name type="scientific">Frankliniella fusca</name>
    <dbReference type="NCBI Taxonomy" id="407009"/>
    <lineage>
        <taxon>Eukaryota</taxon>
        <taxon>Metazoa</taxon>
        <taxon>Ecdysozoa</taxon>
        <taxon>Arthropoda</taxon>
        <taxon>Hexapoda</taxon>
        <taxon>Insecta</taxon>
        <taxon>Pterygota</taxon>
        <taxon>Neoptera</taxon>
        <taxon>Paraneoptera</taxon>
        <taxon>Thysanoptera</taxon>
        <taxon>Terebrantia</taxon>
        <taxon>Thripoidea</taxon>
        <taxon>Thripidae</taxon>
        <taxon>Frankliniella</taxon>
    </lineage>
</organism>
<evidence type="ECO:0000256" key="1">
    <source>
        <dbReference type="ARBA" id="ARBA00022737"/>
    </source>
</evidence>
<keyword evidence="1" id="KW-0677">Repeat</keyword>
<dbReference type="EMBL" id="JAHWGI010001172">
    <property type="protein sequence ID" value="KAK3924304.1"/>
    <property type="molecule type" value="Genomic_DNA"/>
</dbReference>
<dbReference type="SUPFAM" id="SSF48726">
    <property type="entry name" value="Immunoglobulin"/>
    <property type="match status" value="1"/>
</dbReference>
<dbReference type="FunFam" id="2.60.40.10:FF:000189">
    <property type="entry name" value="Neogenin isoform 3"/>
    <property type="match status" value="1"/>
</dbReference>
<dbReference type="Gene3D" id="2.60.40.10">
    <property type="entry name" value="Immunoglobulins"/>
    <property type="match status" value="1"/>
</dbReference>
<dbReference type="GO" id="GO:0007411">
    <property type="term" value="P:axon guidance"/>
    <property type="evidence" value="ECO:0007669"/>
    <property type="project" value="TreeGrafter"/>
</dbReference>
<dbReference type="GO" id="GO:0070593">
    <property type="term" value="P:dendrite self-avoidance"/>
    <property type="evidence" value="ECO:0007669"/>
    <property type="project" value="TreeGrafter"/>
</dbReference>
<evidence type="ECO:0000259" key="4">
    <source>
        <dbReference type="PROSITE" id="PS50835"/>
    </source>
</evidence>
<reference evidence="5" key="1">
    <citation type="submission" date="2021-07" db="EMBL/GenBank/DDBJ databases">
        <authorList>
            <person name="Catto M.A."/>
            <person name="Jacobson A."/>
            <person name="Kennedy G."/>
            <person name="Labadie P."/>
            <person name="Hunt B.G."/>
            <person name="Srinivasan R."/>
        </authorList>
    </citation>
    <scope>NUCLEOTIDE SEQUENCE</scope>
    <source>
        <strain evidence="5">PL_HMW_Pooled</strain>
        <tissue evidence="5">Head</tissue>
    </source>
</reference>
<keyword evidence="6" id="KW-1185">Reference proteome</keyword>
<evidence type="ECO:0000256" key="3">
    <source>
        <dbReference type="ARBA" id="ARBA00023319"/>
    </source>
</evidence>